<dbReference type="PANTHER" id="PTHR10695:SF46">
    <property type="entry name" value="BIFUNCTIONAL COENZYME A SYNTHASE-RELATED"/>
    <property type="match status" value="1"/>
</dbReference>
<accession>A0ABQ5NE13</accession>
<dbReference type="Pfam" id="PF01121">
    <property type="entry name" value="CoaE"/>
    <property type="match status" value="1"/>
</dbReference>
<feature type="binding site" evidence="3">
    <location>
        <begin position="11"/>
        <end position="16"/>
    </location>
    <ligand>
        <name>ATP</name>
        <dbReference type="ChEBI" id="CHEBI:30616"/>
    </ligand>
</feature>
<keyword evidence="1 3" id="KW-0547">Nucleotide-binding</keyword>
<dbReference type="InterPro" id="IPR027417">
    <property type="entry name" value="P-loop_NTPase"/>
</dbReference>
<comment type="pathway">
    <text evidence="3">Cofactor biosynthesis; coenzyme A biosynthesis; CoA from (R)-pantothenate: step 5/5.</text>
</comment>
<dbReference type="PANTHER" id="PTHR10695">
    <property type="entry name" value="DEPHOSPHO-COA KINASE-RELATED"/>
    <property type="match status" value="1"/>
</dbReference>
<organism evidence="5 6">
    <name type="scientific">Microbacterium arabinogalactanolyticum</name>
    <dbReference type="NCBI Taxonomy" id="69365"/>
    <lineage>
        <taxon>Bacteria</taxon>
        <taxon>Bacillati</taxon>
        <taxon>Actinomycetota</taxon>
        <taxon>Actinomycetes</taxon>
        <taxon>Micrococcales</taxon>
        <taxon>Microbacteriaceae</taxon>
        <taxon>Microbacterium</taxon>
    </lineage>
</organism>
<evidence type="ECO:0000313" key="6">
    <source>
        <dbReference type="Proteomes" id="UP001165068"/>
    </source>
</evidence>
<comment type="catalytic activity">
    <reaction evidence="3">
        <text>3'-dephospho-CoA + ATP = ADP + CoA + H(+)</text>
        <dbReference type="Rhea" id="RHEA:18245"/>
        <dbReference type="ChEBI" id="CHEBI:15378"/>
        <dbReference type="ChEBI" id="CHEBI:30616"/>
        <dbReference type="ChEBI" id="CHEBI:57287"/>
        <dbReference type="ChEBI" id="CHEBI:57328"/>
        <dbReference type="ChEBI" id="CHEBI:456216"/>
        <dbReference type="EC" id="2.7.1.24"/>
    </reaction>
</comment>
<comment type="similarity">
    <text evidence="3">Belongs to the CoaE family.</text>
</comment>
<dbReference type="NCBIfam" id="TIGR00152">
    <property type="entry name" value="dephospho-CoA kinase"/>
    <property type="match status" value="1"/>
</dbReference>
<dbReference type="NCBIfam" id="NF002879">
    <property type="entry name" value="PRK03333.1"/>
    <property type="match status" value="1"/>
</dbReference>
<evidence type="ECO:0000256" key="3">
    <source>
        <dbReference type="HAMAP-Rule" id="MF_00376"/>
    </source>
</evidence>
<proteinExistence type="inferred from homology"/>
<keyword evidence="3" id="KW-0963">Cytoplasm</keyword>
<dbReference type="PROSITE" id="PS51219">
    <property type="entry name" value="DPCK"/>
    <property type="match status" value="1"/>
</dbReference>
<dbReference type="CDD" id="cd02022">
    <property type="entry name" value="DPCK"/>
    <property type="match status" value="1"/>
</dbReference>
<evidence type="ECO:0000256" key="4">
    <source>
        <dbReference type="NCBIfam" id="TIGR00152"/>
    </source>
</evidence>
<evidence type="ECO:0000313" key="5">
    <source>
        <dbReference type="EMBL" id="GLC83656.1"/>
    </source>
</evidence>
<dbReference type="RefSeq" id="WP_285630175.1">
    <property type="nucleotide sequence ID" value="NZ_BAAAUK010000001.1"/>
</dbReference>
<reference evidence="5" key="1">
    <citation type="submission" date="2022-08" db="EMBL/GenBank/DDBJ databases">
        <title>Draft genome sequence of Microbacterium arabinogalactanolyticum JCM 9171.</title>
        <authorList>
            <person name="Fujita K."/>
            <person name="Ishiwata A."/>
            <person name="Fushinobu S."/>
        </authorList>
    </citation>
    <scope>NUCLEOTIDE SEQUENCE</scope>
    <source>
        <strain evidence="5">JCM 9171</strain>
    </source>
</reference>
<dbReference type="HAMAP" id="MF_00376">
    <property type="entry name" value="Dephospho_CoA_kinase"/>
    <property type="match status" value="1"/>
</dbReference>
<dbReference type="EMBL" id="BRZC01000002">
    <property type="protein sequence ID" value="GLC83656.1"/>
    <property type="molecule type" value="Genomic_DNA"/>
</dbReference>
<dbReference type="InterPro" id="IPR001977">
    <property type="entry name" value="Depp_CoAkinase"/>
</dbReference>
<keyword evidence="6" id="KW-1185">Reference proteome</keyword>
<name>A0ABQ5NE13_9MICO</name>
<dbReference type="SUPFAM" id="SSF52540">
    <property type="entry name" value="P-loop containing nucleoside triphosphate hydrolases"/>
    <property type="match status" value="1"/>
</dbReference>
<evidence type="ECO:0000256" key="1">
    <source>
        <dbReference type="ARBA" id="ARBA00022741"/>
    </source>
</evidence>
<dbReference type="GO" id="GO:0016301">
    <property type="term" value="F:kinase activity"/>
    <property type="evidence" value="ECO:0007669"/>
    <property type="project" value="UniProtKB-KW"/>
</dbReference>
<protein>
    <recommendedName>
        <fullName evidence="3 4">Dephospho-CoA kinase</fullName>
        <ecNumber evidence="3 4">2.7.1.24</ecNumber>
    </recommendedName>
    <alternativeName>
        <fullName evidence="3">Dephosphocoenzyme A kinase</fullName>
    </alternativeName>
</protein>
<comment type="caution">
    <text evidence="5">The sequence shown here is derived from an EMBL/GenBank/DDBJ whole genome shotgun (WGS) entry which is preliminary data.</text>
</comment>
<dbReference type="EC" id="2.7.1.24" evidence="3 4"/>
<comment type="function">
    <text evidence="3">Catalyzes the phosphorylation of the 3'-hydroxyl group of dephosphocoenzyme A to form coenzyme A.</text>
</comment>
<comment type="subcellular location">
    <subcellularLocation>
        <location evidence="3">Cytoplasm</location>
    </subcellularLocation>
</comment>
<keyword evidence="3 5" id="KW-0418">Kinase</keyword>
<keyword evidence="3" id="KW-0808">Transferase</keyword>
<keyword evidence="2 3" id="KW-0067">ATP-binding</keyword>
<evidence type="ECO:0000256" key="2">
    <source>
        <dbReference type="ARBA" id="ARBA00022840"/>
    </source>
</evidence>
<dbReference type="Gene3D" id="3.40.50.300">
    <property type="entry name" value="P-loop containing nucleotide triphosphate hydrolases"/>
    <property type="match status" value="1"/>
</dbReference>
<dbReference type="Proteomes" id="UP001165068">
    <property type="component" value="Unassembled WGS sequence"/>
</dbReference>
<keyword evidence="3" id="KW-0173">Coenzyme A biosynthesis</keyword>
<sequence>MPLIALTGGIASGKSTIAARLAEHGAVIVDADRIVRDVQAPGSPVLDELAAAFGDDVIAEDGSLNRVALGAKVFGDRTQLDRLNAIVHPAVRDESARRFAAAFAADADAVVVYDVPLLVEARADDPWDLIVVADAPADLRARRLVELRGLTEDEARARLASQVSDDDRRALADVVIDTSVSLDRTRAQTDALWERVRPR</sequence>
<gene>
    <name evidence="3 5" type="primary">coaE</name>
    <name evidence="5" type="ORF">MIAR_02440</name>
</gene>